<dbReference type="Gene3D" id="3.10.350.10">
    <property type="entry name" value="LysM domain"/>
    <property type="match status" value="1"/>
</dbReference>
<dbReference type="PANTHER" id="PTHR39160">
    <property type="entry name" value="CELL WALL-BINDING PROTEIN YOCH"/>
    <property type="match status" value="1"/>
</dbReference>
<dbReference type="PROSITE" id="PS51782">
    <property type="entry name" value="LYSM"/>
    <property type="match status" value="1"/>
</dbReference>
<gene>
    <name evidence="4" type="ORF">D8M03_15675</name>
</gene>
<dbReference type="InterPro" id="IPR018392">
    <property type="entry name" value="LysM"/>
</dbReference>
<dbReference type="GO" id="GO:0009254">
    <property type="term" value="P:peptidoglycan turnover"/>
    <property type="evidence" value="ECO:0007669"/>
    <property type="project" value="InterPro"/>
</dbReference>
<name>A0A494YU40_9BACL</name>
<protein>
    <submittedName>
        <fullName evidence="4">LysM peptidoglycan-binding domain-containing protein</fullName>
    </submittedName>
</protein>
<evidence type="ECO:0000256" key="2">
    <source>
        <dbReference type="SAM" id="SignalP"/>
    </source>
</evidence>
<dbReference type="GO" id="GO:0019867">
    <property type="term" value="C:outer membrane"/>
    <property type="evidence" value="ECO:0007669"/>
    <property type="project" value="InterPro"/>
</dbReference>
<reference evidence="4 5" key="1">
    <citation type="journal article" date="2016" name="Antonie Van Leeuwenhoek">
        <title>Lysinibacillus endophyticus sp. nov., an indole-3-acetic acid producing endophytic bacterium isolated from corn root (Zea mays cv. Xinken-5).</title>
        <authorList>
            <person name="Yu J."/>
            <person name="Guan X."/>
            <person name="Liu C."/>
            <person name="Xiang W."/>
            <person name="Yu Z."/>
            <person name="Liu X."/>
            <person name="Wang G."/>
        </authorList>
    </citation>
    <scope>NUCLEOTIDE SEQUENCE [LARGE SCALE GENOMIC DNA]</scope>
    <source>
        <strain evidence="4 5">DSM 100506</strain>
    </source>
</reference>
<dbReference type="CDD" id="cd00118">
    <property type="entry name" value="LysM"/>
    <property type="match status" value="1"/>
</dbReference>
<dbReference type="OrthoDB" id="9798935at2"/>
<evidence type="ECO:0000313" key="4">
    <source>
        <dbReference type="EMBL" id="RKQ13617.1"/>
    </source>
</evidence>
<dbReference type="Pfam" id="PF06725">
    <property type="entry name" value="3D"/>
    <property type="match status" value="1"/>
</dbReference>
<feature type="domain" description="LysM" evidence="3">
    <location>
        <begin position="70"/>
        <end position="113"/>
    </location>
</feature>
<evidence type="ECO:0000259" key="3">
    <source>
        <dbReference type="PROSITE" id="PS51782"/>
    </source>
</evidence>
<accession>A0A494YU40</accession>
<dbReference type="CDD" id="cd22786">
    <property type="entry name" value="DPBB_YuiC-like"/>
    <property type="match status" value="1"/>
</dbReference>
<keyword evidence="1 2" id="KW-0732">Signal</keyword>
<comment type="caution">
    <text evidence="4">The sequence shown here is derived from an EMBL/GenBank/DDBJ whole genome shotgun (WGS) entry which is preliminary data.</text>
</comment>
<dbReference type="Gene3D" id="2.40.40.10">
    <property type="entry name" value="RlpA-like domain"/>
    <property type="match status" value="1"/>
</dbReference>
<feature type="signal peptide" evidence="2">
    <location>
        <begin position="1"/>
        <end position="23"/>
    </location>
</feature>
<dbReference type="Pfam" id="PF01476">
    <property type="entry name" value="LysM"/>
    <property type="match status" value="1"/>
</dbReference>
<sequence length="277" mass="30663">MKIKLTLSMLVVLFIAITFTANAKAMEMERTITLSGEGVYKKVINEIADTFFYDKALYTEMIQYKTVQIDTYEVKKGDNLYSIAQRHNIKLEDLMSWNKKTDSLIHPGEQLVLEDNGNLVEVEDVTSEPSVVQEQPSVKEEQPYVSDNQTVQVSEEKAVDTPKVEEEIVQEVKSEPVNLDAIAEMTVTATAYTAYCEGCSGKTAIGIDLRANPNQKVIAVDPNVIPLGSKVWVEGYGEAVAGDTGGAIKGNKIDVFIPSYDQAMAWGRKTVKVKILN</sequence>
<dbReference type="SUPFAM" id="SSF54106">
    <property type="entry name" value="LysM domain"/>
    <property type="match status" value="1"/>
</dbReference>
<organism evidence="4 5">
    <name type="scientific">Ureibacillus endophyticus</name>
    <dbReference type="NCBI Taxonomy" id="1978490"/>
    <lineage>
        <taxon>Bacteria</taxon>
        <taxon>Bacillati</taxon>
        <taxon>Bacillota</taxon>
        <taxon>Bacilli</taxon>
        <taxon>Bacillales</taxon>
        <taxon>Caryophanaceae</taxon>
        <taxon>Ureibacillus</taxon>
    </lineage>
</organism>
<dbReference type="AlphaFoldDB" id="A0A494YU40"/>
<dbReference type="InterPro" id="IPR036779">
    <property type="entry name" value="LysM_dom_sf"/>
</dbReference>
<dbReference type="PANTHER" id="PTHR39160:SF4">
    <property type="entry name" value="RESUSCITATION-PROMOTING FACTOR RPFB"/>
    <property type="match status" value="1"/>
</dbReference>
<dbReference type="Proteomes" id="UP000272238">
    <property type="component" value="Unassembled WGS sequence"/>
</dbReference>
<feature type="chain" id="PRO_5038478982" evidence="2">
    <location>
        <begin position="24"/>
        <end position="277"/>
    </location>
</feature>
<dbReference type="EMBL" id="RBZN01000059">
    <property type="protein sequence ID" value="RKQ13617.1"/>
    <property type="molecule type" value="Genomic_DNA"/>
</dbReference>
<keyword evidence="5" id="KW-1185">Reference proteome</keyword>
<dbReference type="SMART" id="SM00257">
    <property type="entry name" value="LysM"/>
    <property type="match status" value="1"/>
</dbReference>
<dbReference type="InterPro" id="IPR051933">
    <property type="entry name" value="Resuscitation_pf_RpfB"/>
</dbReference>
<dbReference type="InterPro" id="IPR010611">
    <property type="entry name" value="3D_dom"/>
</dbReference>
<dbReference type="GO" id="GO:0004553">
    <property type="term" value="F:hydrolase activity, hydrolyzing O-glycosyl compounds"/>
    <property type="evidence" value="ECO:0007669"/>
    <property type="project" value="InterPro"/>
</dbReference>
<dbReference type="InterPro" id="IPR036908">
    <property type="entry name" value="RlpA-like_sf"/>
</dbReference>
<evidence type="ECO:0000256" key="1">
    <source>
        <dbReference type="ARBA" id="ARBA00022729"/>
    </source>
</evidence>
<proteinExistence type="predicted"/>
<evidence type="ECO:0000313" key="5">
    <source>
        <dbReference type="Proteomes" id="UP000272238"/>
    </source>
</evidence>
<dbReference type="SUPFAM" id="SSF50685">
    <property type="entry name" value="Barwin-like endoglucanases"/>
    <property type="match status" value="1"/>
</dbReference>